<organism evidence="1 2">
    <name type="scientific">Pseudoalteromonas piscicida</name>
    <dbReference type="NCBI Taxonomy" id="43662"/>
    <lineage>
        <taxon>Bacteria</taxon>
        <taxon>Pseudomonadati</taxon>
        <taxon>Pseudomonadota</taxon>
        <taxon>Gammaproteobacteria</taxon>
        <taxon>Alteromonadales</taxon>
        <taxon>Pseudoalteromonadaceae</taxon>
        <taxon>Pseudoalteromonas</taxon>
    </lineage>
</organism>
<dbReference type="Proteomes" id="UP000258102">
    <property type="component" value="Chromosome 1"/>
</dbReference>
<gene>
    <name evidence="1" type="ORF">D0511_05805</name>
</gene>
<dbReference type="RefSeq" id="WP_088531192.1">
    <property type="nucleotide sequence ID" value="NZ_CP021646.1"/>
</dbReference>
<accession>A0AAD0RHC1</accession>
<dbReference type="KEGG" id="ppis:B1L02_11930"/>
<dbReference type="InterPro" id="IPR006521">
    <property type="entry name" value="Tail_protein_I"/>
</dbReference>
<sequence>MTLLPPNHTLLQRRLQQSVAVSDDTHSSISRLSGFKAEPHDNLLMWLVWEYGLEAILPYSQDLRETIKEGLVWQRLRGTPKSVDIALNWLNFDEAELEVDKPGRHFYRYQLASGKIPGNKALKDIHQLLGLSAPVRAKLSRIYHGYDVRELKLSQSGFGALLSDVSGVPFHDGDNTLCKVSFGRSHQQGVSHDMANASVHLSRTHSQRSHYLTTKRLSEYKLSDKEPSQLPVSSARIRLISQHRVWSTRTWLGEWQQSWNKADAFIGDPLHATTVHWQHRQMMPLSAALATTGRLNVHCSRFQVVLPE</sequence>
<dbReference type="Pfam" id="PF09684">
    <property type="entry name" value="Tail_P2_I"/>
    <property type="match status" value="1"/>
</dbReference>
<dbReference type="EMBL" id="CP031761">
    <property type="protein sequence ID" value="AXR01644.1"/>
    <property type="molecule type" value="Genomic_DNA"/>
</dbReference>
<reference evidence="1 2" key="1">
    <citation type="submission" date="2018-08" db="EMBL/GenBank/DDBJ databases">
        <title>Whole Genome Sequences of Two Pseudoalteromonas piscicida Strains, DE1-A and DE2-A, which Exhibit Strong Antibacterial Activity against Vibrio vulnificus.</title>
        <authorList>
            <person name="Richards G.P."/>
            <person name="Needleman D.S."/>
            <person name="Watson M.A."/>
            <person name="Polson S.W."/>
        </authorList>
    </citation>
    <scope>NUCLEOTIDE SEQUENCE [LARGE SCALE GENOMIC DNA]</scope>
    <source>
        <strain evidence="1 2">DE2-A</strain>
    </source>
</reference>
<protein>
    <submittedName>
        <fullName evidence="1">Phage tail protein</fullName>
    </submittedName>
</protein>
<name>A0AAD0RHC1_PSEO7</name>
<evidence type="ECO:0000313" key="1">
    <source>
        <dbReference type="EMBL" id="AXR01644.1"/>
    </source>
</evidence>
<evidence type="ECO:0000313" key="2">
    <source>
        <dbReference type="Proteomes" id="UP000258102"/>
    </source>
</evidence>
<proteinExistence type="predicted"/>
<dbReference type="AlphaFoldDB" id="A0AAD0RHC1"/>